<organism evidence="1 2">
    <name type="scientific">Pseudogymnoascus verrucosus</name>
    <dbReference type="NCBI Taxonomy" id="342668"/>
    <lineage>
        <taxon>Eukaryota</taxon>
        <taxon>Fungi</taxon>
        <taxon>Dikarya</taxon>
        <taxon>Ascomycota</taxon>
        <taxon>Pezizomycotina</taxon>
        <taxon>Leotiomycetes</taxon>
        <taxon>Thelebolales</taxon>
        <taxon>Thelebolaceae</taxon>
        <taxon>Pseudogymnoascus</taxon>
    </lineage>
</organism>
<dbReference type="RefSeq" id="XP_018126180.1">
    <property type="nucleotide sequence ID" value="XM_018279008.1"/>
</dbReference>
<dbReference type="GO" id="GO:0005739">
    <property type="term" value="C:mitochondrion"/>
    <property type="evidence" value="ECO:0007669"/>
    <property type="project" value="TreeGrafter"/>
</dbReference>
<dbReference type="FunFam" id="3.10.129.10:FF:000103">
    <property type="entry name" value="WGS project CABT00000000 data, contig 2.1"/>
    <property type="match status" value="1"/>
</dbReference>
<dbReference type="Gene3D" id="3.10.129.10">
    <property type="entry name" value="Hotdog Thioesterase"/>
    <property type="match status" value="1"/>
</dbReference>
<protein>
    <recommendedName>
        <fullName evidence="3">N-terminal of MaoC-like dehydratase domain-containing protein</fullName>
    </recommendedName>
</protein>
<evidence type="ECO:0000313" key="2">
    <source>
        <dbReference type="Proteomes" id="UP000091956"/>
    </source>
</evidence>
<dbReference type="InterPro" id="IPR029069">
    <property type="entry name" value="HotDog_dom_sf"/>
</dbReference>
<dbReference type="SUPFAM" id="SSF54637">
    <property type="entry name" value="Thioesterase/thiol ester dehydrase-isomerase"/>
    <property type="match status" value="1"/>
</dbReference>
<dbReference type="STRING" id="342668.A0A1B8G9F2"/>
<name>A0A1B8G9F2_9PEZI</name>
<dbReference type="OrthoDB" id="3257538at2759"/>
<dbReference type="GO" id="GO:0019171">
    <property type="term" value="F:(3R)-hydroxyacyl-[acyl-carrier-protein] dehydratase activity"/>
    <property type="evidence" value="ECO:0007669"/>
    <property type="project" value="TreeGrafter"/>
</dbReference>
<evidence type="ECO:0000313" key="1">
    <source>
        <dbReference type="EMBL" id="OBT92447.1"/>
    </source>
</evidence>
<reference evidence="1 2" key="1">
    <citation type="submission" date="2016-03" db="EMBL/GenBank/DDBJ databases">
        <title>Comparative genomics of Pseudogymnoascus destructans, the fungus causing white-nose syndrome of bats.</title>
        <authorList>
            <person name="Palmer J.M."/>
            <person name="Drees K.P."/>
            <person name="Foster J.T."/>
            <person name="Lindner D.L."/>
        </authorList>
    </citation>
    <scope>NUCLEOTIDE SEQUENCE [LARGE SCALE GENOMIC DNA]</scope>
    <source>
        <strain evidence="1 2">UAMH 10579</strain>
    </source>
</reference>
<proteinExistence type="predicted"/>
<sequence length="209" mass="23214">MRLCSKAASSSAAAAAEFLQRTSKAVSFVQEQFLDPNQLQKLSLTLGRPTLYKSLRIDSKPPPQGTPLPPGYHLAYFTPSGCEQELGLDGTITRDHCQSPVSLFRFSALTFNAHKIHYSREWCRDVEGHRDIVVHGPLNLINMLDLWRDNQEAGDHVIPQSIDYRATSPLYAGDRYRAVMEKGENGHADNLSIYTPSGAVAMRGKITTL</sequence>
<keyword evidence="2" id="KW-1185">Reference proteome</keyword>
<dbReference type="Proteomes" id="UP000091956">
    <property type="component" value="Unassembled WGS sequence"/>
</dbReference>
<reference evidence="2" key="2">
    <citation type="journal article" date="2018" name="Nat. Commun.">
        <title>Extreme sensitivity to ultraviolet light in the fungal pathogen causing white-nose syndrome of bats.</title>
        <authorList>
            <person name="Palmer J.M."/>
            <person name="Drees K.P."/>
            <person name="Foster J.T."/>
            <person name="Lindner D.L."/>
        </authorList>
    </citation>
    <scope>NUCLEOTIDE SEQUENCE [LARGE SCALE GENOMIC DNA]</scope>
    <source>
        <strain evidence="2">UAMH 10579</strain>
    </source>
</reference>
<dbReference type="PANTHER" id="PTHR28152">
    <property type="entry name" value="HYDROXYACYL-THIOESTER DEHYDRATASE TYPE 2, MITOCHONDRIAL"/>
    <property type="match status" value="1"/>
</dbReference>
<gene>
    <name evidence="1" type="ORF">VE01_09595</name>
</gene>
<dbReference type="EMBL" id="KV460267">
    <property type="protein sequence ID" value="OBT92447.1"/>
    <property type="molecule type" value="Genomic_DNA"/>
</dbReference>
<dbReference type="GeneID" id="28842981"/>
<accession>A0A1B8G9F2</accession>
<evidence type="ECO:0008006" key="3">
    <source>
        <dbReference type="Google" id="ProtNLM"/>
    </source>
</evidence>
<dbReference type="InterPro" id="IPR052741">
    <property type="entry name" value="Mitochondrial_HTD2"/>
</dbReference>
<dbReference type="PANTHER" id="PTHR28152:SF2">
    <property type="entry name" value="N-TERMINAL OF MAOC-LIKE DEHYDRATASE DOMAIN-CONTAINING PROTEIN"/>
    <property type="match status" value="1"/>
</dbReference>
<dbReference type="AlphaFoldDB" id="A0A1B8G9F2"/>